<evidence type="ECO:0000256" key="1">
    <source>
        <dbReference type="SAM" id="MobiDB-lite"/>
    </source>
</evidence>
<name>A0A0C2IIK4_THEKT</name>
<evidence type="ECO:0000313" key="3">
    <source>
        <dbReference type="Proteomes" id="UP000031668"/>
    </source>
</evidence>
<dbReference type="AlphaFoldDB" id="A0A0C2IIK4"/>
<evidence type="ECO:0000313" key="2">
    <source>
        <dbReference type="EMBL" id="KII65149.1"/>
    </source>
</evidence>
<reference evidence="2 3" key="1">
    <citation type="journal article" date="2014" name="Genome Biol. Evol.">
        <title>The genome of the myxosporean Thelohanellus kitauei shows adaptations to nutrient acquisition within its fish host.</title>
        <authorList>
            <person name="Yang Y."/>
            <person name="Xiong J."/>
            <person name="Zhou Z."/>
            <person name="Huo F."/>
            <person name="Miao W."/>
            <person name="Ran C."/>
            <person name="Liu Y."/>
            <person name="Zhang J."/>
            <person name="Feng J."/>
            <person name="Wang M."/>
            <person name="Wang M."/>
            <person name="Wang L."/>
            <person name="Yao B."/>
        </authorList>
    </citation>
    <scope>NUCLEOTIDE SEQUENCE [LARGE SCALE GENOMIC DNA]</scope>
    <source>
        <strain evidence="2">Wuqing</strain>
    </source>
</reference>
<gene>
    <name evidence="2" type="ORF">RF11_08004</name>
</gene>
<comment type="caution">
    <text evidence="2">The sequence shown here is derived from an EMBL/GenBank/DDBJ whole genome shotgun (WGS) entry which is preliminary data.</text>
</comment>
<dbReference type="Proteomes" id="UP000031668">
    <property type="component" value="Unassembled WGS sequence"/>
</dbReference>
<dbReference type="OrthoDB" id="5962029at2759"/>
<protein>
    <submittedName>
        <fullName evidence="2">Uncharacterized protein</fullName>
    </submittedName>
</protein>
<sequence length="247" mass="27547">MTKLYIERHDRVVEIIASFARETHPGALMSVDEIIPTFGEYVGHNRPDILIVSHEIKTIWIVDVAVTTDNLIDEVRNIKIQRNLHFANNLKRAWKYLNVGVIPVVFRHLASIDSDTRDLALVVRQPLRVARYCQKAIFNFATKILACFGCGGVQRSSTRCINVQSHTNHHPALQVNEVSRVANWPIDSSQAPVVREIGNALEHGSSVLSPHNLLSPKTAVVEQPSPMMTQASGSKKRKGPQKAKQVG</sequence>
<dbReference type="EMBL" id="JWZT01003987">
    <property type="protein sequence ID" value="KII65149.1"/>
    <property type="molecule type" value="Genomic_DNA"/>
</dbReference>
<proteinExistence type="predicted"/>
<keyword evidence="3" id="KW-1185">Reference proteome</keyword>
<organism evidence="2 3">
    <name type="scientific">Thelohanellus kitauei</name>
    <name type="common">Myxosporean</name>
    <dbReference type="NCBI Taxonomy" id="669202"/>
    <lineage>
        <taxon>Eukaryota</taxon>
        <taxon>Metazoa</taxon>
        <taxon>Cnidaria</taxon>
        <taxon>Myxozoa</taxon>
        <taxon>Myxosporea</taxon>
        <taxon>Bivalvulida</taxon>
        <taxon>Platysporina</taxon>
        <taxon>Myxobolidae</taxon>
        <taxon>Thelohanellus</taxon>
    </lineage>
</organism>
<feature type="region of interest" description="Disordered" evidence="1">
    <location>
        <begin position="218"/>
        <end position="247"/>
    </location>
</feature>
<accession>A0A0C2IIK4</accession>